<dbReference type="PROSITE" id="PS51186">
    <property type="entry name" value="GNAT"/>
    <property type="match status" value="1"/>
</dbReference>
<dbReference type="SUPFAM" id="SSF55729">
    <property type="entry name" value="Acyl-CoA N-acyltransferases (Nat)"/>
    <property type="match status" value="1"/>
</dbReference>
<keyword evidence="1" id="KW-0808">Transferase</keyword>
<keyword evidence="5" id="KW-1185">Reference proteome</keyword>
<evidence type="ECO:0000313" key="5">
    <source>
        <dbReference type="Proteomes" id="UP001501407"/>
    </source>
</evidence>
<evidence type="ECO:0000259" key="3">
    <source>
        <dbReference type="PROSITE" id="PS51186"/>
    </source>
</evidence>
<dbReference type="InterPro" id="IPR050832">
    <property type="entry name" value="Bact_Acetyltransf"/>
</dbReference>
<feature type="domain" description="N-acetyltransferase" evidence="3">
    <location>
        <begin position="330"/>
        <end position="476"/>
    </location>
</feature>
<organism evidence="4 5">
    <name type="scientific">Microbacterium yannicii</name>
    <dbReference type="NCBI Taxonomy" id="671622"/>
    <lineage>
        <taxon>Bacteria</taxon>
        <taxon>Bacillati</taxon>
        <taxon>Actinomycetota</taxon>
        <taxon>Actinomycetes</taxon>
        <taxon>Micrococcales</taxon>
        <taxon>Microbacteriaceae</taxon>
        <taxon>Microbacterium</taxon>
    </lineage>
</organism>
<dbReference type="PANTHER" id="PTHR43877">
    <property type="entry name" value="AMINOALKYLPHOSPHONATE N-ACETYLTRANSFERASE-RELATED-RELATED"/>
    <property type="match status" value="1"/>
</dbReference>
<comment type="caution">
    <text evidence="4">The sequence shown here is derived from an EMBL/GenBank/DDBJ whole genome shotgun (WGS) entry which is preliminary data.</text>
</comment>
<accession>A0ABP9MHJ8</accession>
<evidence type="ECO:0000256" key="1">
    <source>
        <dbReference type="ARBA" id="ARBA00022679"/>
    </source>
</evidence>
<name>A0ABP9MHJ8_9MICO</name>
<evidence type="ECO:0000256" key="2">
    <source>
        <dbReference type="ARBA" id="ARBA00023315"/>
    </source>
</evidence>
<proteinExistence type="predicted"/>
<dbReference type="InterPro" id="IPR000182">
    <property type="entry name" value="GNAT_dom"/>
</dbReference>
<dbReference type="Pfam" id="PF13302">
    <property type="entry name" value="Acetyltransf_3"/>
    <property type="match status" value="1"/>
</dbReference>
<dbReference type="CDD" id="cd04301">
    <property type="entry name" value="NAT_SF"/>
    <property type="match status" value="1"/>
</dbReference>
<dbReference type="EMBL" id="BAABKZ010000002">
    <property type="protein sequence ID" value="GAA5095581.1"/>
    <property type="molecule type" value="Genomic_DNA"/>
</dbReference>
<dbReference type="InterPro" id="IPR016181">
    <property type="entry name" value="Acyl_CoA_acyltransferase"/>
</dbReference>
<evidence type="ECO:0000313" key="4">
    <source>
        <dbReference type="EMBL" id="GAA5095581.1"/>
    </source>
</evidence>
<gene>
    <name evidence="4" type="ORF">GCM10025760_28090</name>
</gene>
<dbReference type="Gene3D" id="3.40.50.2000">
    <property type="entry name" value="Glycogen Phosphorylase B"/>
    <property type="match status" value="1"/>
</dbReference>
<protein>
    <recommendedName>
        <fullName evidence="3">N-acetyltransferase domain-containing protein</fullName>
    </recommendedName>
</protein>
<dbReference type="Gene3D" id="3.40.50.11190">
    <property type="match status" value="1"/>
</dbReference>
<keyword evidence="2" id="KW-0012">Acyltransferase</keyword>
<dbReference type="SUPFAM" id="SSF53756">
    <property type="entry name" value="UDP-Glycosyltransferase/glycogen phosphorylase"/>
    <property type="match status" value="1"/>
</dbReference>
<dbReference type="Gene3D" id="3.40.630.30">
    <property type="match status" value="1"/>
</dbReference>
<dbReference type="Proteomes" id="UP001501407">
    <property type="component" value="Unassembled WGS sequence"/>
</dbReference>
<sequence>MSAVLFRSDATLRGGIGHFVRTVAIAEELVARGRRAVLSGEIESPLALQMVRTAEITVVPPAMNSGELLEQAAEIDAAMIHIDRYEGFSDIRALARGRGTIISTATDAQYGRRPADVIVDAGPRATHEFHELYADADVCLGPDHALLRRGLSAAATHAGPARRSGVHALVLMGGTDAADYGPAVARAAAGVAGVTRVGLVGAPGPAPGVIPVPRSPDVTELLDGWDLVITAAGTTVWEMAALGVPMALIGVAENQRDHYDTLLAAGAAVGLGFLPSKDELAVADLAEVIADADARLGMAERARRIVDGRGAARVVDVWDAVAADRVSASLELRPAAMRDAGRLYAWRNDPLVRRQSRHIEAVRWPEHLSWLRRSLDRPERRLYVANRGGPVGTVRLDATAPGEWEVSATVAPHQRGRGIGSQMIDRALTTLARDGGRTVTAELRHDNDSSRALFRRSGFIAVDSPADGWERWVKRL</sequence>
<dbReference type="RefSeq" id="WP_194414135.1">
    <property type="nucleotide sequence ID" value="NZ_BAABKZ010000002.1"/>
</dbReference>
<reference evidence="5" key="1">
    <citation type="journal article" date="2019" name="Int. J. Syst. Evol. Microbiol.">
        <title>The Global Catalogue of Microorganisms (GCM) 10K type strain sequencing project: providing services to taxonomists for standard genome sequencing and annotation.</title>
        <authorList>
            <consortium name="The Broad Institute Genomics Platform"/>
            <consortium name="The Broad Institute Genome Sequencing Center for Infectious Disease"/>
            <person name="Wu L."/>
            <person name="Ma J."/>
        </authorList>
    </citation>
    <scope>NUCLEOTIDE SEQUENCE [LARGE SCALE GENOMIC DNA]</scope>
    <source>
        <strain evidence="5">JCM 18959</strain>
    </source>
</reference>